<keyword evidence="1" id="KW-0732">Signal</keyword>
<dbReference type="KEGG" id="ccos:Pan44_15170"/>
<feature type="chain" id="PRO_5022058385" description="Tetratricopeptide repeat protein" evidence="1">
    <location>
        <begin position="21"/>
        <end position="259"/>
    </location>
</feature>
<evidence type="ECO:0000256" key="1">
    <source>
        <dbReference type="SAM" id="SignalP"/>
    </source>
</evidence>
<reference evidence="2 3" key="1">
    <citation type="submission" date="2019-02" db="EMBL/GenBank/DDBJ databases">
        <title>Deep-cultivation of Planctomycetes and their phenomic and genomic characterization uncovers novel biology.</title>
        <authorList>
            <person name="Wiegand S."/>
            <person name="Jogler M."/>
            <person name="Boedeker C."/>
            <person name="Pinto D."/>
            <person name="Vollmers J."/>
            <person name="Rivas-Marin E."/>
            <person name="Kohn T."/>
            <person name="Peeters S.H."/>
            <person name="Heuer A."/>
            <person name="Rast P."/>
            <person name="Oberbeckmann S."/>
            <person name="Bunk B."/>
            <person name="Jeske O."/>
            <person name="Meyerdierks A."/>
            <person name="Storesund J.E."/>
            <person name="Kallscheuer N."/>
            <person name="Luecker S."/>
            <person name="Lage O.M."/>
            <person name="Pohl T."/>
            <person name="Merkel B.J."/>
            <person name="Hornburger P."/>
            <person name="Mueller R.-W."/>
            <person name="Bruemmer F."/>
            <person name="Labrenz M."/>
            <person name="Spormann A.M."/>
            <person name="Op den Camp H."/>
            <person name="Overmann J."/>
            <person name="Amann R."/>
            <person name="Jetten M.S.M."/>
            <person name="Mascher T."/>
            <person name="Medema M.H."/>
            <person name="Devos D.P."/>
            <person name="Kaster A.-K."/>
            <person name="Ovreas L."/>
            <person name="Rohde M."/>
            <person name="Galperin M.Y."/>
            <person name="Jogler C."/>
        </authorList>
    </citation>
    <scope>NUCLEOTIDE SEQUENCE [LARGE SCALE GENOMIC DNA]</scope>
    <source>
        <strain evidence="2 3">Pan44</strain>
    </source>
</reference>
<dbReference type="RefSeq" id="WP_145028750.1">
    <property type="nucleotide sequence ID" value="NZ_CP036271.1"/>
</dbReference>
<dbReference type="OrthoDB" id="8772062at2"/>
<accession>A0A517SBK0</accession>
<organism evidence="2 3">
    <name type="scientific">Caulifigura coniformis</name>
    <dbReference type="NCBI Taxonomy" id="2527983"/>
    <lineage>
        <taxon>Bacteria</taxon>
        <taxon>Pseudomonadati</taxon>
        <taxon>Planctomycetota</taxon>
        <taxon>Planctomycetia</taxon>
        <taxon>Planctomycetales</taxon>
        <taxon>Planctomycetaceae</taxon>
        <taxon>Caulifigura</taxon>
    </lineage>
</organism>
<gene>
    <name evidence="2" type="ORF">Pan44_15170</name>
</gene>
<evidence type="ECO:0008006" key="4">
    <source>
        <dbReference type="Google" id="ProtNLM"/>
    </source>
</evidence>
<evidence type="ECO:0000313" key="2">
    <source>
        <dbReference type="EMBL" id="QDT53495.1"/>
    </source>
</evidence>
<keyword evidence="3" id="KW-1185">Reference proteome</keyword>
<name>A0A517SBK0_9PLAN</name>
<evidence type="ECO:0000313" key="3">
    <source>
        <dbReference type="Proteomes" id="UP000315700"/>
    </source>
</evidence>
<proteinExistence type="predicted"/>
<protein>
    <recommendedName>
        <fullName evidence="4">Tetratricopeptide repeat protein</fullName>
    </recommendedName>
</protein>
<feature type="signal peptide" evidence="1">
    <location>
        <begin position="1"/>
        <end position="20"/>
    </location>
</feature>
<dbReference type="AlphaFoldDB" id="A0A517SBK0"/>
<dbReference type="EMBL" id="CP036271">
    <property type="protein sequence ID" value="QDT53495.1"/>
    <property type="molecule type" value="Genomic_DNA"/>
</dbReference>
<dbReference type="InParanoid" id="A0A517SBK0"/>
<dbReference type="Proteomes" id="UP000315700">
    <property type="component" value="Chromosome"/>
</dbReference>
<sequence precursor="true">MKIWLAAILWALFTIQRCGAADWTPPDDPEPQKILDEAQIDAQAGRFETALAKHIWYHRNALKYDSAQGGVRLSFALSSWKQLADQFPPALDDLKAERDATKERVLEGKNFPHCFGDLAGINRVLGEEKQTAETFVVLDRDRPAQAILAYLWAEDALLQEKQYDLCGKYCDPDQAYRQALRNYKDSKRHVLRTPESLRLLQSSEARFTRRAATIVALMVITKRHKEAELIADKAKDAIDWEPHRKAIDDALAGQMPKPQ</sequence>